<reference evidence="8 9" key="1">
    <citation type="submission" date="2020-06" db="EMBL/GenBank/DDBJ databases">
        <title>Interaction of electrochemicaly active bacteria, Geobacter bremensis R4 on different carbon anode.</title>
        <authorList>
            <person name="Meng L."/>
            <person name="Yoshida N."/>
        </authorList>
    </citation>
    <scope>NUCLEOTIDE SEQUENCE [LARGE SCALE GENOMIC DNA]</scope>
    <source>
        <strain evidence="8 9">R4</strain>
    </source>
</reference>
<dbReference type="AlphaFoldDB" id="A0A6S6M246"/>
<gene>
    <name evidence="8" type="ORF">GEOBRER4_n0541</name>
</gene>
<feature type="transmembrane region" description="Helical" evidence="7">
    <location>
        <begin position="55"/>
        <end position="75"/>
    </location>
</feature>
<keyword evidence="9" id="KW-1185">Reference proteome</keyword>
<feature type="transmembrane region" description="Helical" evidence="7">
    <location>
        <begin position="119"/>
        <end position="136"/>
    </location>
</feature>
<dbReference type="KEGG" id="gbn:GEOBRER4_05210"/>
<keyword evidence="5 7" id="KW-1133">Transmembrane helix</keyword>
<keyword evidence="6 7" id="KW-0472">Membrane</keyword>
<dbReference type="Pfam" id="PF07681">
    <property type="entry name" value="DoxX"/>
    <property type="match status" value="1"/>
</dbReference>
<dbReference type="RefSeq" id="WP_185244119.1">
    <property type="nucleotide sequence ID" value="NZ_AP023213.1"/>
</dbReference>
<feature type="transmembrane region" description="Helical" evidence="7">
    <location>
        <begin position="12"/>
        <end position="30"/>
    </location>
</feature>
<protein>
    <submittedName>
        <fullName evidence="8">Membrane protein 2, distant similarity to thiosulphate:quinone oxidoreductase DoxD</fullName>
    </submittedName>
</protein>
<organism evidence="8 9">
    <name type="scientific">Citrifermentans bremense</name>
    <dbReference type="NCBI Taxonomy" id="60035"/>
    <lineage>
        <taxon>Bacteria</taxon>
        <taxon>Pseudomonadati</taxon>
        <taxon>Thermodesulfobacteriota</taxon>
        <taxon>Desulfuromonadia</taxon>
        <taxon>Geobacterales</taxon>
        <taxon>Geobacteraceae</taxon>
        <taxon>Citrifermentans</taxon>
    </lineage>
</organism>
<dbReference type="PANTHER" id="PTHR33452">
    <property type="entry name" value="OXIDOREDUCTASE CATD-RELATED"/>
    <property type="match status" value="1"/>
</dbReference>
<evidence type="ECO:0000256" key="4">
    <source>
        <dbReference type="ARBA" id="ARBA00022692"/>
    </source>
</evidence>
<evidence type="ECO:0000313" key="8">
    <source>
        <dbReference type="EMBL" id="BCG45771.1"/>
    </source>
</evidence>
<name>A0A6S6M246_9BACT</name>
<evidence type="ECO:0000256" key="2">
    <source>
        <dbReference type="ARBA" id="ARBA00006679"/>
    </source>
</evidence>
<sequence>MFKRILATRDDINLAIVRVFLGIVFFPHGAQKMLGWFGGPGFSGTMQMFTQNMKVPMLFAFLAICAEFLGSLGLILGLCTRIAAFGILANMVVAVFMVHLPNGFFMNWAGKQAGEGFEYHLLVVGMALALIVGGGGKASLDRKIAPVPTATTPR</sequence>
<dbReference type="PANTHER" id="PTHR33452:SF1">
    <property type="entry name" value="INNER MEMBRANE PROTEIN YPHA-RELATED"/>
    <property type="match status" value="1"/>
</dbReference>
<dbReference type="InterPro" id="IPR051907">
    <property type="entry name" value="DoxX-like_oxidoreductase"/>
</dbReference>
<dbReference type="EMBL" id="AP023213">
    <property type="protein sequence ID" value="BCG45771.1"/>
    <property type="molecule type" value="Genomic_DNA"/>
</dbReference>
<comment type="subcellular location">
    <subcellularLocation>
        <location evidence="1">Cell membrane</location>
        <topology evidence="1">Multi-pass membrane protein</topology>
    </subcellularLocation>
</comment>
<accession>A0A6S6M246</accession>
<keyword evidence="4 7" id="KW-0812">Transmembrane</keyword>
<dbReference type="GO" id="GO:0005886">
    <property type="term" value="C:plasma membrane"/>
    <property type="evidence" value="ECO:0007669"/>
    <property type="project" value="UniProtKB-SubCell"/>
</dbReference>
<feature type="transmembrane region" description="Helical" evidence="7">
    <location>
        <begin position="82"/>
        <end position="99"/>
    </location>
</feature>
<evidence type="ECO:0000256" key="3">
    <source>
        <dbReference type="ARBA" id="ARBA00022475"/>
    </source>
</evidence>
<keyword evidence="3" id="KW-1003">Cell membrane</keyword>
<comment type="similarity">
    <text evidence="2">Belongs to the DoxX family.</text>
</comment>
<evidence type="ECO:0000256" key="6">
    <source>
        <dbReference type="ARBA" id="ARBA00023136"/>
    </source>
</evidence>
<evidence type="ECO:0000256" key="1">
    <source>
        <dbReference type="ARBA" id="ARBA00004651"/>
    </source>
</evidence>
<evidence type="ECO:0000256" key="7">
    <source>
        <dbReference type="SAM" id="Phobius"/>
    </source>
</evidence>
<evidence type="ECO:0000313" key="9">
    <source>
        <dbReference type="Proteomes" id="UP000515472"/>
    </source>
</evidence>
<dbReference type="InterPro" id="IPR032808">
    <property type="entry name" value="DoxX"/>
</dbReference>
<dbReference type="Proteomes" id="UP000515472">
    <property type="component" value="Chromosome"/>
</dbReference>
<proteinExistence type="inferred from homology"/>
<evidence type="ECO:0000256" key="5">
    <source>
        <dbReference type="ARBA" id="ARBA00022989"/>
    </source>
</evidence>